<keyword evidence="2" id="KW-0472">Membrane</keyword>
<evidence type="ECO:0000313" key="4">
    <source>
        <dbReference type="EMBL" id="KAK2960651.1"/>
    </source>
</evidence>
<sequence length="504" mass="55030">MKVVDAPLFVPSLDTTKSKSIAEKNKTFSIQLVGELFIPCGLFLEISEKPTKSTPTSTPFLLELTPTAFPNMNETSLSLALTLSNLQQALNSTHAWEGCLLYANEQRTKPIVIKVSLSDERKALAKQAMKWLIPVIAATVAGLLFLLILIVLIRRYRQKRKQKDSLLHNKEELDIIPLDKIEVRDSFDLDPHSSSIVAGANSEGSFDRVNKSDDLPDISNTIGVSMNPSKQGQATHDDSLLAASMAEGLKGEGGAPLIPVNRKDTLYSRLHSATKVPINKMSVAQQIIRALSKLHTTNGEHPIFTHLSSHFVMFDSNGNVTIDLGDKAGTTKIPLITGMPTISAPNPTPSQSNHSTQSKSGEGFELLRWRAPEAAAKDGEPSNTIDHSKAAVFSLGLILFEIETGIVPHGEIDALNAFRQLKTGFLPKLELVHDPDLSQLIIESAEKETGRREDTSCQSSFVHVISSFSLRSASQVEPIHVTLTSPEASQHLDRLLIDSVTLSY</sequence>
<dbReference type="Gene3D" id="1.10.510.10">
    <property type="entry name" value="Transferase(Phosphotransferase) domain 1"/>
    <property type="match status" value="1"/>
</dbReference>
<evidence type="ECO:0000259" key="3">
    <source>
        <dbReference type="PROSITE" id="PS50011"/>
    </source>
</evidence>
<accession>A0ABQ9YAE9</accession>
<feature type="domain" description="Protein kinase" evidence="3">
    <location>
        <begin position="118"/>
        <end position="462"/>
    </location>
</feature>
<dbReference type="PROSITE" id="PS50011">
    <property type="entry name" value="PROTEIN_KINASE_DOM"/>
    <property type="match status" value="1"/>
</dbReference>
<organism evidence="4 5">
    <name type="scientific">Blattamonas nauphoetae</name>
    <dbReference type="NCBI Taxonomy" id="2049346"/>
    <lineage>
        <taxon>Eukaryota</taxon>
        <taxon>Metamonada</taxon>
        <taxon>Preaxostyla</taxon>
        <taxon>Oxymonadida</taxon>
        <taxon>Blattamonas</taxon>
    </lineage>
</organism>
<dbReference type="InterPro" id="IPR000719">
    <property type="entry name" value="Prot_kinase_dom"/>
</dbReference>
<keyword evidence="2" id="KW-1133">Transmembrane helix</keyword>
<name>A0ABQ9YAE9_9EUKA</name>
<evidence type="ECO:0000256" key="1">
    <source>
        <dbReference type="SAM" id="MobiDB-lite"/>
    </source>
</evidence>
<evidence type="ECO:0000256" key="2">
    <source>
        <dbReference type="SAM" id="Phobius"/>
    </source>
</evidence>
<dbReference type="InterPro" id="IPR011009">
    <property type="entry name" value="Kinase-like_dom_sf"/>
</dbReference>
<keyword evidence="2" id="KW-0812">Transmembrane</keyword>
<dbReference type="EMBL" id="JARBJD010000021">
    <property type="protein sequence ID" value="KAK2960651.1"/>
    <property type="molecule type" value="Genomic_DNA"/>
</dbReference>
<gene>
    <name evidence="4" type="ORF">BLNAU_4306</name>
</gene>
<dbReference type="Proteomes" id="UP001281761">
    <property type="component" value="Unassembled WGS sequence"/>
</dbReference>
<reference evidence="4 5" key="1">
    <citation type="journal article" date="2022" name="bioRxiv">
        <title>Genomics of Preaxostyla Flagellates Illuminates Evolutionary Transitions and the Path Towards Mitochondrial Loss.</title>
        <authorList>
            <person name="Novak L.V.F."/>
            <person name="Treitli S.C."/>
            <person name="Pyrih J."/>
            <person name="Halakuc P."/>
            <person name="Pipaliya S.V."/>
            <person name="Vacek V."/>
            <person name="Brzon O."/>
            <person name="Soukal P."/>
            <person name="Eme L."/>
            <person name="Dacks J.B."/>
            <person name="Karnkowska A."/>
            <person name="Elias M."/>
            <person name="Hampl V."/>
        </authorList>
    </citation>
    <scope>NUCLEOTIDE SEQUENCE [LARGE SCALE GENOMIC DNA]</scope>
    <source>
        <strain evidence="4">NAU3</strain>
        <tissue evidence="4">Gut</tissue>
    </source>
</reference>
<evidence type="ECO:0000313" key="5">
    <source>
        <dbReference type="Proteomes" id="UP001281761"/>
    </source>
</evidence>
<feature type="transmembrane region" description="Helical" evidence="2">
    <location>
        <begin position="131"/>
        <end position="153"/>
    </location>
</feature>
<keyword evidence="5" id="KW-1185">Reference proteome</keyword>
<feature type="region of interest" description="Disordered" evidence="1">
    <location>
        <begin position="342"/>
        <end position="361"/>
    </location>
</feature>
<comment type="caution">
    <text evidence="4">The sequence shown here is derived from an EMBL/GenBank/DDBJ whole genome shotgun (WGS) entry which is preliminary data.</text>
</comment>
<proteinExistence type="predicted"/>
<feature type="compositionally biased region" description="Polar residues" evidence="1">
    <location>
        <begin position="343"/>
        <end position="360"/>
    </location>
</feature>
<dbReference type="SUPFAM" id="SSF56112">
    <property type="entry name" value="Protein kinase-like (PK-like)"/>
    <property type="match status" value="1"/>
</dbReference>
<protein>
    <recommendedName>
        <fullName evidence="3">Protein kinase domain-containing protein</fullName>
    </recommendedName>
</protein>